<dbReference type="OrthoDB" id="7582310at2"/>
<proteinExistence type="predicted"/>
<organism evidence="2 3">
    <name type="scientific">Sphingomonas paeninsulae</name>
    <dbReference type="NCBI Taxonomy" id="2319844"/>
    <lineage>
        <taxon>Bacteria</taxon>
        <taxon>Pseudomonadati</taxon>
        <taxon>Pseudomonadota</taxon>
        <taxon>Alphaproteobacteria</taxon>
        <taxon>Sphingomonadales</taxon>
        <taxon>Sphingomonadaceae</taxon>
        <taxon>Sphingomonas</taxon>
    </lineage>
</organism>
<dbReference type="Proteomes" id="UP000276254">
    <property type="component" value="Chromosome"/>
</dbReference>
<gene>
    <name evidence="2" type="ORF">D3Y57_14650</name>
</gene>
<feature type="chain" id="PRO_5019815274" evidence="1">
    <location>
        <begin position="20"/>
        <end position="199"/>
    </location>
</feature>
<reference evidence="2 3" key="1">
    <citation type="submission" date="2018-09" db="EMBL/GenBank/DDBJ databases">
        <title>Sphingomonas peninsula sp. nov., isolated from fildes peninsula, Antarctic soil.</title>
        <authorList>
            <person name="Yingchao G."/>
        </authorList>
    </citation>
    <scope>NUCLEOTIDE SEQUENCE [LARGE SCALE GENOMIC DNA]</scope>
    <source>
        <strain evidence="2 3">YZ-8</strain>
    </source>
</reference>
<feature type="signal peptide" evidence="1">
    <location>
        <begin position="1"/>
        <end position="19"/>
    </location>
</feature>
<accession>A0A494TBX8</accession>
<evidence type="ECO:0000313" key="2">
    <source>
        <dbReference type="EMBL" id="AYJ86949.1"/>
    </source>
</evidence>
<keyword evidence="1" id="KW-0732">Signal</keyword>
<dbReference type="AlphaFoldDB" id="A0A494TBX8"/>
<sequence length="199" mass="20878">MFILFALSVAAITPAQSTAIRCVAGLAIVANQQKQGDGWTDYPDLNDDGADYATVVGEDVVKTTGRTKEQVRDLILAEVANFQKRAKIDRGEIDKCAALMHASVPSLPPPTMPRCAAIMLLSYEAVKTRDGMTKDAKDLATLAAVLSYRAKEEMISDGKSEAQADAVIGAERAKAAKTGGAPEAELRVCAGLAAPAGAQ</sequence>
<evidence type="ECO:0000313" key="3">
    <source>
        <dbReference type="Proteomes" id="UP000276254"/>
    </source>
</evidence>
<dbReference type="RefSeq" id="WP_121153751.1">
    <property type="nucleotide sequence ID" value="NZ_CP032829.1"/>
</dbReference>
<dbReference type="KEGG" id="spha:D3Y57_14650"/>
<protein>
    <submittedName>
        <fullName evidence="2">Uncharacterized protein</fullName>
    </submittedName>
</protein>
<dbReference type="EMBL" id="CP032829">
    <property type="protein sequence ID" value="AYJ86949.1"/>
    <property type="molecule type" value="Genomic_DNA"/>
</dbReference>
<name>A0A494TBX8_SPHPE</name>
<evidence type="ECO:0000256" key="1">
    <source>
        <dbReference type="SAM" id="SignalP"/>
    </source>
</evidence>
<keyword evidence="3" id="KW-1185">Reference proteome</keyword>